<dbReference type="OrthoDB" id="9791837at2"/>
<organism evidence="2 3">
    <name type="scientific">Paenibacillus etheri</name>
    <dbReference type="NCBI Taxonomy" id="1306852"/>
    <lineage>
        <taxon>Bacteria</taxon>
        <taxon>Bacillati</taxon>
        <taxon>Bacillota</taxon>
        <taxon>Bacilli</taxon>
        <taxon>Bacillales</taxon>
        <taxon>Paenibacillaceae</taxon>
        <taxon>Paenibacillus</taxon>
    </lineage>
</organism>
<dbReference type="RefSeq" id="WP_060622873.1">
    <property type="nucleotide sequence ID" value="NZ_LCZJ02000018.1"/>
</dbReference>
<name>A0A0W1B186_9BACL</name>
<dbReference type="Proteomes" id="UP000054709">
    <property type="component" value="Unassembled WGS sequence"/>
</dbReference>
<keyword evidence="3" id="KW-1185">Reference proteome</keyword>
<protein>
    <submittedName>
        <fullName evidence="2">Methyltransferase</fullName>
    </submittedName>
</protein>
<dbReference type="GO" id="GO:0008757">
    <property type="term" value="F:S-adenosylmethionine-dependent methyltransferase activity"/>
    <property type="evidence" value="ECO:0007669"/>
    <property type="project" value="InterPro"/>
</dbReference>
<accession>A0A0W1B186</accession>
<evidence type="ECO:0000259" key="1">
    <source>
        <dbReference type="Pfam" id="PF08241"/>
    </source>
</evidence>
<dbReference type="SUPFAM" id="SSF53335">
    <property type="entry name" value="S-adenosyl-L-methionine-dependent methyltransferases"/>
    <property type="match status" value="1"/>
</dbReference>
<comment type="caution">
    <text evidence="2">The sequence shown here is derived from an EMBL/GenBank/DDBJ whole genome shotgun (WGS) entry which is preliminary data.</text>
</comment>
<dbReference type="GO" id="GO:0032259">
    <property type="term" value="P:methylation"/>
    <property type="evidence" value="ECO:0007669"/>
    <property type="project" value="UniProtKB-KW"/>
</dbReference>
<dbReference type="CDD" id="cd02440">
    <property type="entry name" value="AdoMet_MTases"/>
    <property type="match status" value="1"/>
</dbReference>
<evidence type="ECO:0000313" key="2">
    <source>
        <dbReference type="EMBL" id="KTD87350.1"/>
    </source>
</evidence>
<feature type="domain" description="Methyltransferase type 11" evidence="1">
    <location>
        <begin position="50"/>
        <end position="144"/>
    </location>
</feature>
<proteinExistence type="predicted"/>
<evidence type="ECO:0000313" key="3">
    <source>
        <dbReference type="Proteomes" id="UP000054709"/>
    </source>
</evidence>
<dbReference type="InterPro" id="IPR013216">
    <property type="entry name" value="Methyltransf_11"/>
</dbReference>
<keyword evidence="2" id="KW-0808">Transferase</keyword>
<reference evidence="2 3" key="1">
    <citation type="journal article" date="2015" name="Int. Biodeterior. Biodegradation">
        <title>Physiological and genetic screening methods for the isolation of methyl tert-butyl ether-degrading bacteria for bioremediation purposes.</title>
        <authorList>
            <person name="Guisado I.M."/>
            <person name="Purswani J."/>
            <person name="Gonzalez Lopez J."/>
            <person name="Pozo C."/>
        </authorList>
    </citation>
    <scope>NUCLEOTIDE SEQUENCE [LARGE SCALE GENOMIC DNA]</scope>
    <source>
        <strain evidence="2 3">SH7</strain>
    </source>
</reference>
<sequence length="243" mass="28330">MDYKGSAVYDNADFFYNYLLRRNRADSPNNIIEKPVIYDLMGDVLGKKVLDLGCGDAKFGYELLEQGCNFYEGVEGSSNMFKAAKELLKTSKSKIHHATMESWNYPKEQYDLVISRLAIHYLQDLKPIFDSIRSALIPNGQFIFSVQHPVLTSSMNSATTSERKSDWIVDNYFESGKRKEPWIGESVVKYHRTFEEYFQTLKHVGFKIEDIRECKPNSQFFNSEGEYKRRMRIPLFLVFKCIK</sequence>
<dbReference type="PANTHER" id="PTHR43861">
    <property type="entry name" value="TRANS-ACONITATE 2-METHYLTRANSFERASE-RELATED"/>
    <property type="match status" value="1"/>
</dbReference>
<dbReference type="EMBL" id="LCZJ02000018">
    <property type="protein sequence ID" value="KTD87350.1"/>
    <property type="molecule type" value="Genomic_DNA"/>
</dbReference>
<gene>
    <name evidence="2" type="ORF">UQ64_11015</name>
</gene>
<dbReference type="AlphaFoldDB" id="A0A0W1B186"/>
<keyword evidence="2" id="KW-0489">Methyltransferase</keyword>
<dbReference type="InterPro" id="IPR029063">
    <property type="entry name" value="SAM-dependent_MTases_sf"/>
</dbReference>
<dbReference type="Gene3D" id="3.40.50.150">
    <property type="entry name" value="Vaccinia Virus protein VP39"/>
    <property type="match status" value="1"/>
</dbReference>
<dbReference type="Pfam" id="PF08241">
    <property type="entry name" value="Methyltransf_11"/>
    <property type="match status" value="1"/>
</dbReference>